<comment type="caution">
    <text evidence="3">The sequence shown here is derived from an EMBL/GenBank/DDBJ whole genome shotgun (WGS) entry which is preliminary data.</text>
</comment>
<keyword evidence="4" id="KW-1185">Reference proteome</keyword>
<evidence type="ECO:0000313" key="4">
    <source>
        <dbReference type="Proteomes" id="UP001387100"/>
    </source>
</evidence>
<evidence type="ECO:0008006" key="5">
    <source>
        <dbReference type="Google" id="ProtNLM"/>
    </source>
</evidence>
<evidence type="ECO:0000313" key="3">
    <source>
        <dbReference type="EMBL" id="MEJ5943904.1"/>
    </source>
</evidence>
<feature type="region of interest" description="Disordered" evidence="1">
    <location>
        <begin position="1"/>
        <end position="20"/>
    </location>
</feature>
<feature type="signal peptide" evidence="2">
    <location>
        <begin position="1"/>
        <end position="38"/>
    </location>
</feature>
<proteinExistence type="predicted"/>
<feature type="chain" id="PRO_5045137678" description="LppX_LprAFG lipoprotein" evidence="2">
    <location>
        <begin position="39"/>
        <end position="318"/>
    </location>
</feature>
<name>A0ABU8RFP6_9ACTN</name>
<gene>
    <name evidence="3" type="ORF">WDZ17_01165</name>
</gene>
<dbReference type="InterPro" id="IPR029046">
    <property type="entry name" value="LolA/LolB/LppX"/>
</dbReference>
<dbReference type="EMBL" id="JBBIAA010000001">
    <property type="protein sequence ID" value="MEJ5943904.1"/>
    <property type="molecule type" value="Genomic_DNA"/>
</dbReference>
<evidence type="ECO:0000256" key="2">
    <source>
        <dbReference type="SAM" id="SignalP"/>
    </source>
</evidence>
<dbReference type="Proteomes" id="UP001387100">
    <property type="component" value="Unassembled WGS sequence"/>
</dbReference>
<dbReference type="Gene3D" id="2.50.20.20">
    <property type="match status" value="1"/>
</dbReference>
<reference evidence="3 4" key="1">
    <citation type="journal article" date="2017" name="Int. J. Syst. Evol. Microbiol.">
        <title>Pseudokineococcus basanitobsidens sp. nov., isolated from volcanic rock.</title>
        <authorList>
            <person name="Lee D.W."/>
            <person name="Park M.Y."/>
            <person name="Kim J.J."/>
            <person name="Kim B.S."/>
        </authorList>
    </citation>
    <scope>NUCLEOTIDE SEQUENCE [LARGE SCALE GENOMIC DNA]</scope>
    <source>
        <strain evidence="3 4">DSM 103726</strain>
    </source>
</reference>
<sequence length="318" mass="31598">MRTARTAAPAARRPRRTGRTSVVLIAAGTLALAGCSGADDDAPDAASSAAAASPSTSASAGASAAPTDPAPTDPVDGTSEAAQAVADSLAAARDAGTGAFDFSSQTDAGGQTVVATGEGTFDTGSQALDLRLSSQLPGQGEVALELRQVDGTAYVSGLPGQPADQWVSVSLEELGAAGGPLGGADPSQQLSLLEQAGDVEEVGAEDVDGAATTHYRGEVDLEAAAEGAQQEGADLDQLRQQYQQLGLSTIPFDLYVGQDGLPVRTATTVETSADSQQVSSQSTVDFSDWGTDVAVEAPQGAVPLSELQASAAPATPAG</sequence>
<feature type="compositionally biased region" description="Low complexity" evidence="1">
    <location>
        <begin position="1"/>
        <end position="11"/>
    </location>
</feature>
<dbReference type="SUPFAM" id="SSF89392">
    <property type="entry name" value="Prokaryotic lipoproteins and lipoprotein localization factors"/>
    <property type="match status" value="1"/>
</dbReference>
<protein>
    <recommendedName>
        <fullName evidence="5">LppX_LprAFG lipoprotein</fullName>
    </recommendedName>
</protein>
<dbReference type="RefSeq" id="WP_339573295.1">
    <property type="nucleotide sequence ID" value="NZ_JBBIAA010000001.1"/>
</dbReference>
<keyword evidence="2" id="KW-0732">Signal</keyword>
<feature type="compositionally biased region" description="Low complexity" evidence="1">
    <location>
        <begin position="44"/>
        <end position="67"/>
    </location>
</feature>
<accession>A0ABU8RFP6</accession>
<evidence type="ECO:0000256" key="1">
    <source>
        <dbReference type="SAM" id="MobiDB-lite"/>
    </source>
</evidence>
<feature type="region of interest" description="Disordered" evidence="1">
    <location>
        <begin position="36"/>
        <end position="82"/>
    </location>
</feature>
<organism evidence="3 4">
    <name type="scientific">Pseudokineococcus basanitobsidens</name>
    <dbReference type="NCBI Taxonomy" id="1926649"/>
    <lineage>
        <taxon>Bacteria</taxon>
        <taxon>Bacillati</taxon>
        <taxon>Actinomycetota</taxon>
        <taxon>Actinomycetes</taxon>
        <taxon>Kineosporiales</taxon>
        <taxon>Kineosporiaceae</taxon>
        <taxon>Pseudokineococcus</taxon>
    </lineage>
</organism>
<dbReference type="PROSITE" id="PS51257">
    <property type="entry name" value="PROKAR_LIPOPROTEIN"/>
    <property type="match status" value="1"/>
</dbReference>